<gene>
    <name evidence="3" type="ORF">NHX12_000183</name>
</gene>
<organism evidence="3 4">
    <name type="scientific">Muraenolepis orangiensis</name>
    <name type="common">Patagonian moray cod</name>
    <dbReference type="NCBI Taxonomy" id="630683"/>
    <lineage>
        <taxon>Eukaryota</taxon>
        <taxon>Metazoa</taxon>
        <taxon>Chordata</taxon>
        <taxon>Craniata</taxon>
        <taxon>Vertebrata</taxon>
        <taxon>Euteleostomi</taxon>
        <taxon>Actinopterygii</taxon>
        <taxon>Neopterygii</taxon>
        <taxon>Teleostei</taxon>
        <taxon>Neoteleostei</taxon>
        <taxon>Acanthomorphata</taxon>
        <taxon>Zeiogadaria</taxon>
        <taxon>Gadariae</taxon>
        <taxon>Gadiformes</taxon>
        <taxon>Muraenolepidoidei</taxon>
        <taxon>Muraenolepididae</taxon>
        <taxon>Muraenolepis</taxon>
    </lineage>
</organism>
<dbReference type="Pfam" id="PF00078">
    <property type="entry name" value="RVT_1"/>
    <property type="match status" value="1"/>
</dbReference>
<evidence type="ECO:0000313" key="3">
    <source>
        <dbReference type="EMBL" id="KAJ3582843.1"/>
    </source>
</evidence>
<protein>
    <recommendedName>
        <fullName evidence="2">Reverse transcriptase domain-containing protein</fullName>
    </recommendedName>
</protein>
<dbReference type="OrthoDB" id="416119at2759"/>
<evidence type="ECO:0000259" key="2">
    <source>
        <dbReference type="Pfam" id="PF00078"/>
    </source>
</evidence>
<evidence type="ECO:0000313" key="4">
    <source>
        <dbReference type="Proteomes" id="UP001148018"/>
    </source>
</evidence>
<feature type="domain" description="Reverse transcriptase" evidence="2">
    <location>
        <begin position="137"/>
        <end position="222"/>
    </location>
</feature>
<dbReference type="AlphaFoldDB" id="A0A9Q0D894"/>
<dbReference type="EMBL" id="JANIIK010000680">
    <property type="protein sequence ID" value="KAJ3582843.1"/>
    <property type="molecule type" value="Genomic_DNA"/>
</dbReference>
<feature type="region of interest" description="Disordered" evidence="1">
    <location>
        <begin position="1"/>
        <end position="54"/>
    </location>
</feature>
<name>A0A9Q0D894_9TELE</name>
<dbReference type="Proteomes" id="UP001148018">
    <property type="component" value="Unassembled WGS sequence"/>
</dbReference>
<sequence length="243" mass="27197">MLEEREVRMVIGDESSKPSGKRKNLTEEKNKSKAKKVVSSSSDESEDEKNGTTAYEQDEIRRYAAAFYKGLYTSEVSAHTESAQPFFEGLPQVQANKGLEEVLSTEELKEALQSLKAGKAPGIDGLPADFFKSFWPVIDQEKAFDRVEHQYLWRTLQAFGFSPGFIAMIQVLYRDIESMVKINGGLSAPFKVQRGVRQGCSLSGMLYSLAIEPLLHKLRHKLAGFASQGAVVFLNYPLMLMML</sequence>
<comment type="caution">
    <text evidence="3">The sequence shown here is derived from an EMBL/GenBank/DDBJ whole genome shotgun (WGS) entry which is preliminary data.</text>
</comment>
<accession>A0A9Q0D894</accession>
<keyword evidence="4" id="KW-1185">Reference proteome</keyword>
<dbReference type="InterPro" id="IPR000477">
    <property type="entry name" value="RT_dom"/>
</dbReference>
<dbReference type="PANTHER" id="PTHR19446">
    <property type="entry name" value="REVERSE TRANSCRIPTASES"/>
    <property type="match status" value="1"/>
</dbReference>
<evidence type="ECO:0000256" key="1">
    <source>
        <dbReference type="SAM" id="MobiDB-lite"/>
    </source>
</evidence>
<proteinExistence type="predicted"/>
<reference evidence="3" key="1">
    <citation type="submission" date="2022-07" db="EMBL/GenBank/DDBJ databases">
        <title>Chromosome-level genome of Muraenolepis orangiensis.</title>
        <authorList>
            <person name="Kim J."/>
        </authorList>
    </citation>
    <scope>NUCLEOTIDE SEQUENCE</scope>
    <source>
        <strain evidence="3">KU_S4_2022</strain>
        <tissue evidence="3">Muscle</tissue>
    </source>
</reference>